<dbReference type="NCBIfam" id="NF033573">
    <property type="entry name" value="transpos_IS200"/>
    <property type="match status" value="1"/>
</dbReference>
<proteinExistence type="predicted"/>
<dbReference type="GO" id="GO:0003677">
    <property type="term" value="F:DNA binding"/>
    <property type="evidence" value="ECO:0007669"/>
    <property type="project" value="InterPro"/>
</dbReference>
<keyword evidence="3" id="KW-1185">Reference proteome</keyword>
<dbReference type="SUPFAM" id="SSF143422">
    <property type="entry name" value="Transposase IS200-like"/>
    <property type="match status" value="1"/>
</dbReference>
<dbReference type="PANTHER" id="PTHR33360">
    <property type="entry name" value="TRANSPOSASE FOR INSERTION SEQUENCE ELEMENT IS200"/>
    <property type="match status" value="1"/>
</dbReference>
<sequence>MGQSLAKTWLHIVFSTKHRETFLDDEAVRARLHRYLAGICRKQKCPAMIVGGVSDHVHILCLLSPNVTIQGLIRTVKRQSNVWLKKTWPHMTAFSWQKGYAVFSHSENHLDYVQHYIANQKRHHKEVSFKKELRYLLRVHHLDYDERYLWD</sequence>
<dbReference type="RefSeq" id="WP_207859282.1">
    <property type="nucleotide sequence ID" value="NZ_JAFREP010000011.1"/>
</dbReference>
<dbReference type="EMBL" id="JAFREP010000011">
    <property type="protein sequence ID" value="MBO1319441.1"/>
    <property type="molecule type" value="Genomic_DNA"/>
</dbReference>
<reference evidence="2" key="1">
    <citation type="submission" date="2021-03" db="EMBL/GenBank/DDBJ databases">
        <authorList>
            <person name="Wang G."/>
        </authorList>
    </citation>
    <scope>NUCLEOTIDE SEQUENCE</scope>
    <source>
        <strain evidence="2">KCTC 12899</strain>
    </source>
</reference>
<dbReference type="Proteomes" id="UP000664417">
    <property type="component" value="Unassembled WGS sequence"/>
</dbReference>
<comment type="caution">
    <text evidence="2">The sequence shown here is derived from an EMBL/GenBank/DDBJ whole genome shotgun (WGS) entry which is preliminary data.</text>
</comment>
<evidence type="ECO:0000313" key="2">
    <source>
        <dbReference type="EMBL" id="MBO1319441.1"/>
    </source>
</evidence>
<protein>
    <submittedName>
        <fullName evidence="2">IS200/IS605 family transposase</fullName>
    </submittedName>
</protein>
<dbReference type="Pfam" id="PF01797">
    <property type="entry name" value="Y1_Tnp"/>
    <property type="match status" value="1"/>
</dbReference>
<accession>A0A8J7Q723</accession>
<gene>
    <name evidence="2" type="primary">tnpA</name>
    <name evidence="2" type="ORF">J3U88_13285</name>
</gene>
<evidence type="ECO:0000259" key="1">
    <source>
        <dbReference type="SMART" id="SM01321"/>
    </source>
</evidence>
<organism evidence="2 3">
    <name type="scientific">Acanthopleuribacter pedis</name>
    <dbReference type="NCBI Taxonomy" id="442870"/>
    <lineage>
        <taxon>Bacteria</taxon>
        <taxon>Pseudomonadati</taxon>
        <taxon>Acidobacteriota</taxon>
        <taxon>Holophagae</taxon>
        <taxon>Acanthopleuribacterales</taxon>
        <taxon>Acanthopleuribacteraceae</taxon>
        <taxon>Acanthopleuribacter</taxon>
    </lineage>
</organism>
<dbReference type="AlphaFoldDB" id="A0A8J7Q723"/>
<name>A0A8J7Q723_9BACT</name>
<dbReference type="GO" id="GO:0006313">
    <property type="term" value="P:DNA transposition"/>
    <property type="evidence" value="ECO:0007669"/>
    <property type="project" value="InterPro"/>
</dbReference>
<dbReference type="InterPro" id="IPR036515">
    <property type="entry name" value="Transposase_17_sf"/>
</dbReference>
<feature type="domain" description="Transposase IS200-like" evidence="1">
    <location>
        <begin position="5"/>
        <end position="120"/>
    </location>
</feature>
<dbReference type="InterPro" id="IPR002686">
    <property type="entry name" value="Transposase_17"/>
</dbReference>
<dbReference type="GO" id="GO:0004803">
    <property type="term" value="F:transposase activity"/>
    <property type="evidence" value="ECO:0007669"/>
    <property type="project" value="InterPro"/>
</dbReference>
<dbReference type="Gene3D" id="3.30.70.1290">
    <property type="entry name" value="Transposase IS200-like"/>
    <property type="match status" value="1"/>
</dbReference>
<dbReference type="SMART" id="SM01321">
    <property type="entry name" value="Y1_Tnp"/>
    <property type="match status" value="1"/>
</dbReference>
<dbReference type="PANTHER" id="PTHR33360:SF2">
    <property type="entry name" value="TRANSPOSASE FOR INSERTION SEQUENCE ELEMENT IS200"/>
    <property type="match status" value="1"/>
</dbReference>
<evidence type="ECO:0000313" key="3">
    <source>
        <dbReference type="Proteomes" id="UP000664417"/>
    </source>
</evidence>